<feature type="transmembrane region" description="Helical" evidence="11">
    <location>
        <begin position="187"/>
        <end position="208"/>
    </location>
</feature>
<dbReference type="GO" id="GO:0015217">
    <property type="term" value="F:ADP transmembrane transporter activity"/>
    <property type="evidence" value="ECO:0007669"/>
    <property type="project" value="TreeGrafter"/>
</dbReference>
<dbReference type="Pfam" id="PF00153">
    <property type="entry name" value="Mito_carr"/>
    <property type="match status" value="3"/>
</dbReference>
<evidence type="ECO:0000256" key="4">
    <source>
        <dbReference type="ARBA" id="ARBA00022692"/>
    </source>
</evidence>
<evidence type="ECO:0000256" key="10">
    <source>
        <dbReference type="RuleBase" id="RU000488"/>
    </source>
</evidence>
<keyword evidence="4 9" id="KW-0812">Transmembrane</keyword>
<keyword evidence="8" id="KW-0576">Peroxisome</keyword>
<evidence type="ECO:0000256" key="6">
    <source>
        <dbReference type="ARBA" id="ARBA00022989"/>
    </source>
</evidence>
<dbReference type="EMBL" id="JADGJQ010000023">
    <property type="protein sequence ID" value="KAJ3179012.1"/>
    <property type="molecule type" value="Genomic_DNA"/>
</dbReference>
<organism evidence="12 13">
    <name type="scientific">Geranomyces variabilis</name>
    <dbReference type="NCBI Taxonomy" id="109894"/>
    <lineage>
        <taxon>Eukaryota</taxon>
        <taxon>Fungi</taxon>
        <taxon>Fungi incertae sedis</taxon>
        <taxon>Chytridiomycota</taxon>
        <taxon>Chytridiomycota incertae sedis</taxon>
        <taxon>Chytridiomycetes</taxon>
        <taxon>Spizellomycetales</taxon>
        <taxon>Powellomycetaceae</taxon>
        <taxon>Geranomyces</taxon>
    </lineage>
</organism>
<dbReference type="Gene3D" id="1.50.40.10">
    <property type="entry name" value="Mitochondrial carrier domain"/>
    <property type="match status" value="1"/>
</dbReference>
<dbReference type="InterPro" id="IPR023395">
    <property type="entry name" value="MCP_dom_sf"/>
</dbReference>
<accession>A0AAD5XRK6</accession>
<evidence type="ECO:0000313" key="13">
    <source>
        <dbReference type="Proteomes" id="UP001212152"/>
    </source>
</evidence>
<keyword evidence="6 11" id="KW-1133">Transmembrane helix</keyword>
<gene>
    <name evidence="12" type="ORF">HDU87_003282</name>
</gene>
<protein>
    <submittedName>
        <fullName evidence="12">Uncharacterized protein</fullName>
    </submittedName>
</protein>
<reference evidence="12" key="1">
    <citation type="submission" date="2020-05" db="EMBL/GenBank/DDBJ databases">
        <title>Phylogenomic resolution of chytrid fungi.</title>
        <authorList>
            <person name="Stajich J.E."/>
            <person name="Amses K."/>
            <person name="Simmons R."/>
            <person name="Seto K."/>
            <person name="Myers J."/>
            <person name="Bonds A."/>
            <person name="Quandt C.A."/>
            <person name="Barry K."/>
            <person name="Liu P."/>
            <person name="Grigoriev I."/>
            <person name="Longcore J.E."/>
            <person name="James T.Y."/>
        </authorList>
    </citation>
    <scope>NUCLEOTIDE SEQUENCE</scope>
    <source>
        <strain evidence="12">JEL0379</strain>
    </source>
</reference>
<dbReference type="GO" id="GO:0051724">
    <property type="term" value="F:NAD transmembrane transporter activity"/>
    <property type="evidence" value="ECO:0007669"/>
    <property type="project" value="TreeGrafter"/>
</dbReference>
<evidence type="ECO:0000256" key="9">
    <source>
        <dbReference type="PROSITE-ProRule" id="PRU00282"/>
    </source>
</evidence>
<dbReference type="PROSITE" id="PS50920">
    <property type="entry name" value="SOLCAR"/>
    <property type="match status" value="3"/>
</dbReference>
<evidence type="ECO:0000256" key="8">
    <source>
        <dbReference type="ARBA" id="ARBA00023140"/>
    </source>
</evidence>
<keyword evidence="13" id="KW-1185">Reference proteome</keyword>
<dbReference type="PANTHER" id="PTHR45939:SF5">
    <property type="entry name" value="PEROXISOMAL MEMBRANE PROTEIN PMP34"/>
    <property type="match status" value="1"/>
</dbReference>
<feature type="repeat" description="Solcar" evidence="9">
    <location>
        <begin position="80"/>
        <end position="173"/>
    </location>
</feature>
<feature type="transmembrane region" description="Helical" evidence="11">
    <location>
        <begin position="86"/>
        <end position="106"/>
    </location>
</feature>
<dbReference type="InterPro" id="IPR018108">
    <property type="entry name" value="MCP_transmembrane"/>
</dbReference>
<comment type="similarity">
    <text evidence="2 10">Belongs to the mitochondrial carrier (TC 2.A.29) family.</text>
</comment>
<keyword evidence="5" id="KW-0677">Repeat</keyword>
<feature type="transmembrane region" description="Helical" evidence="11">
    <location>
        <begin position="145"/>
        <end position="167"/>
    </location>
</feature>
<evidence type="ECO:0000256" key="7">
    <source>
        <dbReference type="ARBA" id="ARBA00023136"/>
    </source>
</evidence>
<feature type="repeat" description="Solcar" evidence="9">
    <location>
        <begin position="1"/>
        <end position="69"/>
    </location>
</feature>
<dbReference type="GO" id="GO:0005778">
    <property type="term" value="C:peroxisomal membrane"/>
    <property type="evidence" value="ECO:0007669"/>
    <property type="project" value="UniProtKB-SubCell"/>
</dbReference>
<dbReference type="GO" id="GO:0015228">
    <property type="term" value="F:coenzyme A transmembrane transporter activity"/>
    <property type="evidence" value="ECO:0007669"/>
    <property type="project" value="TreeGrafter"/>
</dbReference>
<proteinExistence type="inferred from homology"/>
<evidence type="ECO:0000256" key="1">
    <source>
        <dbReference type="ARBA" id="ARBA00004585"/>
    </source>
</evidence>
<dbReference type="GO" id="GO:0005347">
    <property type="term" value="F:ATP transmembrane transporter activity"/>
    <property type="evidence" value="ECO:0007669"/>
    <property type="project" value="TreeGrafter"/>
</dbReference>
<dbReference type="GO" id="GO:0044610">
    <property type="term" value="F:FMN transmembrane transporter activity"/>
    <property type="evidence" value="ECO:0007669"/>
    <property type="project" value="TreeGrafter"/>
</dbReference>
<keyword evidence="7 9" id="KW-0472">Membrane</keyword>
<evidence type="ECO:0000256" key="3">
    <source>
        <dbReference type="ARBA" id="ARBA00022448"/>
    </source>
</evidence>
<name>A0AAD5XRK6_9FUNG</name>
<feature type="transmembrane region" description="Helical" evidence="11">
    <location>
        <begin position="40"/>
        <end position="62"/>
    </location>
</feature>
<dbReference type="AlphaFoldDB" id="A0AAD5XRK6"/>
<dbReference type="GO" id="GO:0015230">
    <property type="term" value="F:FAD transmembrane transporter activity"/>
    <property type="evidence" value="ECO:0007669"/>
    <property type="project" value="TreeGrafter"/>
</dbReference>
<comment type="subcellular location">
    <subcellularLocation>
        <location evidence="1">Peroxisome membrane</location>
        <topology evidence="1">Multi-pass membrane protein</topology>
    </subcellularLocation>
</comment>
<keyword evidence="3 10" id="KW-0813">Transport</keyword>
<evidence type="ECO:0000313" key="12">
    <source>
        <dbReference type="EMBL" id="KAJ3179012.1"/>
    </source>
</evidence>
<dbReference type="SUPFAM" id="SSF103506">
    <property type="entry name" value="Mitochondrial carrier"/>
    <property type="match status" value="1"/>
</dbReference>
<evidence type="ECO:0000256" key="11">
    <source>
        <dbReference type="SAM" id="Phobius"/>
    </source>
</evidence>
<sequence length="295" mass="32380">MALTYPLTTLSTRSQVTKSGGRVSQVEAFKKIIREEGPKGLYSGISSAMFGIAITQYVYYYWYELVKAALEKAAGADRALTVAENMLTGAIAGAATAGITNPIWVINTRQVVKKNDSDDNAKPIYKKQGTIETAMKIFREEGLKGFWQGILPALILVINPVIQFTVFERLKGWLQNRRSTALGGLDFFILGAISKLAATSITYPYIVVKSRMQLKQSGDENTRYKSVLDGLRKIINTEGVRGLYKGIEAKLVQSVLASAATFALKEQFFSSATWLLVLLKLRANKVAEAIVAVPP</sequence>
<dbReference type="GO" id="GO:0080122">
    <property type="term" value="F:AMP transmembrane transporter activity"/>
    <property type="evidence" value="ECO:0007669"/>
    <property type="project" value="TreeGrafter"/>
</dbReference>
<evidence type="ECO:0000256" key="5">
    <source>
        <dbReference type="ARBA" id="ARBA00022737"/>
    </source>
</evidence>
<comment type="caution">
    <text evidence="12">The sequence shown here is derived from an EMBL/GenBank/DDBJ whole genome shotgun (WGS) entry which is preliminary data.</text>
</comment>
<evidence type="ECO:0000256" key="2">
    <source>
        <dbReference type="ARBA" id="ARBA00006375"/>
    </source>
</evidence>
<feature type="repeat" description="Solcar" evidence="9">
    <location>
        <begin position="182"/>
        <end position="271"/>
    </location>
</feature>
<dbReference type="Proteomes" id="UP001212152">
    <property type="component" value="Unassembled WGS sequence"/>
</dbReference>
<dbReference type="InterPro" id="IPR052217">
    <property type="entry name" value="Mito/Peroxisomal_Carrier"/>
</dbReference>
<dbReference type="PANTHER" id="PTHR45939">
    <property type="entry name" value="PEROXISOMAL MEMBRANE PROTEIN PMP34-RELATED"/>
    <property type="match status" value="1"/>
</dbReference>